<dbReference type="EMBL" id="NAJO01000008">
    <property type="protein sequence ID" value="OQO10722.1"/>
    <property type="molecule type" value="Genomic_DNA"/>
</dbReference>
<dbReference type="STRING" id="1507870.A0A1V8THL8"/>
<name>A0A1V8THL8_9PEZI</name>
<evidence type="ECO:0000313" key="3">
    <source>
        <dbReference type="Proteomes" id="UP000192596"/>
    </source>
</evidence>
<dbReference type="OrthoDB" id="539398at2759"/>
<dbReference type="InParanoid" id="A0A1V8THL8"/>
<keyword evidence="3" id="KW-1185">Reference proteome</keyword>
<protein>
    <recommendedName>
        <fullName evidence="4">Pyridoxamine 5'-phosphate oxidase putative domain-containing protein</fullName>
    </recommendedName>
</protein>
<dbReference type="PANTHER" id="PTHR39336">
    <property type="entry name" value="PYRIDOXAMINE PHOSPHATE OXIDASE FAMILY PROTEIN (AFU_ORTHOLOGUE AFUA_6G11440)"/>
    <property type="match status" value="1"/>
</dbReference>
<proteinExistence type="predicted"/>
<feature type="transmembrane region" description="Helical" evidence="1">
    <location>
        <begin position="231"/>
        <end position="250"/>
    </location>
</feature>
<comment type="caution">
    <text evidence="2">The sequence shown here is derived from an EMBL/GenBank/DDBJ whole genome shotgun (WGS) entry which is preliminary data.</text>
</comment>
<evidence type="ECO:0008006" key="4">
    <source>
        <dbReference type="Google" id="ProtNLM"/>
    </source>
</evidence>
<reference evidence="3" key="1">
    <citation type="submission" date="2017-03" db="EMBL/GenBank/DDBJ databases">
        <title>Genomes of endolithic fungi from Antarctica.</title>
        <authorList>
            <person name="Coleine C."/>
            <person name="Masonjones S."/>
            <person name="Stajich J.E."/>
        </authorList>
    </citation>
    <scope>NUCLEOTIDE SEQUENCE [LARGE SCALE GENOMIC DNA]</scope>
    <source>
        <strain evidence="3">CCFEE 5527</strain>
    </source>
</reference>
<dbReference type="SUPFAM" id="SSF50475">
    <property type="entry name" value="FMN-binding split barrel"/>
    <property type="match status" value="1"/>
</dbReference>
<keyword evidence="1" id="KW-1133">Transmembrane helix</keyword>
<accession>A0A1V8THL8</accession>
<evidence type="ECO:0000313" key="2">
    <source>
        <dbReference type="EMBL" id="OQO10722.1"/>
    </source>
</evidence>
<dbReference type="Gene3D" id="2.30.110.10">
    <property type="entry name" value="Electron Transport, Fmn-binding Protein, Chain A"/>
    <property type="match status" value="1"/>
</dbReference>
<dbReference type="Proteomes" id="UP000192596">
    <property type="component" value="Unassembled WGS sequence"/>
</dbReference>
<sequence length="324" mass="35957">MGQFYEEIPKSMIPWIKAQKMFWVASAPLSGKGHVNVSPKGGDEYFGVLDTKTFWYHELTGSGNETVSHIYEPGNNRVTILMNAFEGPPRIMRLFGHGRVLEASTPAFEDFVKEHKIDCIPGTRSIILIDIHQVGTSCGFSVPYYDFKEHRPILNDFFKKKAEKEAAGNKDESLPKYWASKNAWSMDGLPGTHNAQKTMKSDGITPLKKMVGPLAPTAYGGPGARYAFRDMLLAAIMGALLAVLVLQYGGKVLDRDVLNKAERAIISPLATLTLAALAPTADALRELALANRSIDRPDLIDRISLSTTRLHDYGAWDLSYIHYR</sequence>
<dbReference type="AlphaFoldDB" id="A0A1V8THL8"/>
<dbReference type="InterPro" id="IPR012349">
    <property type="entry name" value="Split_barrel_FMN-bd"/>
</dbReference>
<gene>
    <name evidence="2" type="ORF">B0A48_04022</name>
</gene>
<keyword evidence="1" id="KW-0472">Membrane</keyword>
<keyword evidence="1" id="KW-0812">Transmembrane</keyword>
<dbReference type="PANTHER" id="PTHR39336:SF3">
    <property type="entry name" value="PYRIDOXAMINE PHOSPHATE OXIDASE"/>
    <property type="match status" value="1"/>
</dbReference>
<evidence type="ECO:0000256" key="1">
    <source>
        <dbReference type="SAM" id="Phobius"/>
    </source>
</evidence>
<organism evidence="2 3">
    <name type="scientific">Cryoendolithus antarcticus</name>
    <dbReference type="NCBI Taxonomy" id="1507870"/>
    <lineage>
        <taxon>Eukaryota</taxon>
        <taxon>Fungi</taxon>
        <taxon>Dikarya</taxon>
        <taxon>Ascomycota</taxon>
        <taxon>Pezizomycotina</taxon>
        <taxon>Dothideomycetes</taxon>
        <taxon>Dothideomycetidae</taxon>
        <taxon>Cladosporiales</taxon>
        <taxon>Cladosporiaceae</taxon>
        <taxon>Cryoendolithus</taxon>
    </lineage>
</organism>